<accession>A0ACB9ZQ25</accession>
<sequence length="104" mass="12151">MRSKKRQERTEEGQSSVDTALILDKIAAIQAQLNDQLDDLNDKIVNIQYRHSFHRTKEAYLKSQGYTLRRENIKPLKTLKTCVLVRDVLSCRSKKFGEIFIEII</sequence>
<protein>
    <submittedName>
        <fullName evidence="1">Uncharacterized protein</fullName>
    </submittedName>
</protein>
<evidence type="ECO:0000313" key="2">
    <source>
        <dbReference type="Proteomes" id="UP001060085"/>
    </source>
</evidence>
<organism evidence="1 2">
    <name type="scientific">Catharanthus roseus</name>
    <name type="common">Madagascar periwinkle</name>
    <name type="synonym">Vinca rosea</name>
    <dbReference type="NCBI Taxonomy" id="4058"/>
    <lineage>
        <taxon>Eukaryota</taxon>
        <taxon>Viridiplantae</taxon>
        <taxon>Streptophyta</taxon>
        <taxon>Embryophyta</taxon>
        <taxon>Tracheophyta</taxon>
        <taxon>Spermatophyta</taxon>
        <taxon>Magnoliopsida</taxon>
        <taxon>eudicotyledons</taxon>
        <taxon>Gunneridae</taxon>
        <taxon>Pentapetalae</taxon>
        <taxon>asterids</taxon>
        <taxon>lamiids</taxon>
        <taxon>Gentianales</taxon>
        <taxon>Apocynaceae</taxon>
        <taxon>Rauvolfioideae</taxon>
        <taxon>Vinceae</taxon>
        <taxon>Catharanthinae</taxon>
        <taxon>Catharanthus</taxon>
    </lineage>
</organism>
<comment type="caution">
    <text evidence="1">The sequence shown here is derived from an EMBL/GenBank/DDBJ whole genome shotgun (WGS) entry which is preliminary data.</text>
</comment>
<dbReference type="Proteomes" id="UP001060085">
    <property type="component" value="Linkage Group LG08"/>
</dbReference>
<dbReference type="EMBL" id="CM044708">
    <property type="protein sequence ID" value="KAI5649543.1"/>
    <property type="molecule type" value="Genomic_DNA"/>
</dbReference>
<proteinExistence type="predicted"/>
<gene>
    <name evidence="1" type="ORF">M9H77_35548</name>
</gene>
<evidence type="ECO:0000313" key="1">
    <source>
        <dbReference type="EMBL" id="KAI5649543.1"/>
    </source>
</evidence>
<name>A0ACB9ZQ25_CATRO</name>
<keyword evidence="2" id="KW-1185">Reference proteome</keyword>
<reference evidence="2" key="1">
    <citation type="journal article" date="2023" name="Nat. Plants">
        <title>Single-cell RNA sequencing provides a high-resolution roadmap for understanding the multicellular compartmentation of specialized metabolism.</title>
        <authorList>
            <person name="Sun S."/>
            <person name="Shen X."/>
            <person name="Li Y."/>
            <person name="Li Y."/>
            <person name="Wang S."/>
            <person name="Li R."/>
            <person name="Zhang H."/>
            <person name="Shen G."/>
            <person name="Guo B."/>
            <person name="Wei J."/>
            <person name="Xu J."/>
            <person name="St-Pierre B."/>
            <person name="Chen S."/>
            <person name="Sun C."/>
        </authorList>
    </citation>
    <scope>NUCLEOTIDE SEQUENCE [LARGE SCALE GENOMIC DNA]</scope>
</reference>